<dbReference type="Pfam" id="PF01757">
    <property type="entry name" value="Acyl_transf_3"/>
    <property type="match status" value="1"/>
</dbReference>
<dbReference type="GO" id="GO:0009103">
    <property type="term" value="P:lipopolysaccharide biosynthetic process"/>
    <property type="evidence" value="ECO:0007669"/>
    <property type="project" value="TreeGrafter"/>
</dbReference>
<keyword evidence="5" id="KW-1185">Reference proteome</keyword>
<keyword evidence="1" id="KW-0812">Transmembrane</keyword>
<keyword evidence="4" id="KW-0012">Acyltransferase</keyword>
<dbReference type="RefSeq" id="WP_135112653.1">
    <property type="nucleotide sequence ID" value="NZ_JADGLL010000002.1"/>
</dbReference>
<feature type="transmembrane region" description="Helical" evidence="1">
    <location>
        <begin position="49"/>
        <end position="70"/>
    </location>
</feature>
<evidence type="ECO:0000259" key="2">
    <source>
        <dbReference type="Pfam" id="PF01757"/>
    </source>
</evidence>
<dbReference type="GO" id="GO:0016020">
    <property type="term" value="C:membrane"/>
    <property type="evidence" value="ECO:0007669"/>
    <property type="project" value="TreeGrafter"/>
</dbReference>
<dbReference type="InterPro" id="IPR050879">
    <property type="entry name" value="Acyltransferase_3"/>
</dbReference>
<dbReference type="EMBL" id="SPQB01000002">
    <property type="protein sequence ID" value="TFU34457.1"/>
    <property type="molecule type" value="Genomic_DNA"/>
</dbReference>
<feature type="domain" description="Acyltransferase 3" evidence="2">
    <location>
        <begin position="25"/>
        <end position="328"/>
    </location>
</feature>
<name>A0A4Y9FYB1_9MICO</name>
<evidence type="ECO:0000313" key="4">
    <source>
        <dbReference type="EMBL" id="TFU34457.1"/>
    </source>
</evidence>
<feature type="transmembrane region" description="Helical" evidence="1">
    <location>
        <begin position="186"/>
        <end position="207"/>
    </location>
</feature>
<keyword evidence="1" id="KW-1133">Transmembrane helix</keyword>
<feature type="transmembrane region" description="Helical" evidence="1">
    <location>
        <begin position="368"/>
        <end position="391"/>
    </location>
</feature>
<feature type="transmembrane region" description="Helical" evidence="1">
    <location>
        <begin position="163"/>
        <end position="179"/>
    </location>
</feature>
<dbReference type="GO" id="GO:0016747">
    <property type="term" value="F:acyltransferase activity, transferring groups other than amino-acyl groups"/>
    <property type="evidence" value="ECO:0007669"/>
    <property type="project" value="InterPro"/>
</dbReference>
<sequence>MASLTDSARQAGLTDRARQAGFRPDIQALRAIAVLSVLVYHLWPDSVPGGFVGVDVFFVISGYLITSHLVRERANTGRIAVGRFWARRAARLLPASLLVLAATAVAVIVWAPRSLWEQFLAEIASSALYVQNWRLVSDSVDYLAAENSASPVQHFWTLSVEEQFYVALPLLLLLACFVFRRLPWRAVMIGTLAVATAASFTYSVLLTDWSASAAYFSTLTRAWEFGVGALISFLPFAGRRAAANLLAALGVVLIASSTVLLSGEVPFPGSAALLPVAGAAVIVWAGGGSFLAGAGSARPIRFLGDTSYGIYLWHWPPIVLLPLATGHDLTMPEKLGIAAAAIALAGFSTRFVENPVRLSPRLLAGRRPLIVAVWTAAGMACVLAITTAGAASAELQEERSRTLTAELLAAPPDCLGAATLASGSCENPTLDSLPLVPDPAIVGEDNSYRGDCWTSGDDGTLRACTFGPEHDYSRRLVVIGDSHSNAYLSAFERMAQDRGWRVDVMGRAACYWTDVTTELATRQQTEGCAEWRAAVAEYVADAGDADAFVVTRSSGGEDADERTVAGMVSAWGARPDHDIPVLAIRDSPHLSSDTVQCIEFDPERAAERCGKPMDEALHDDGQAEAVRRDPNAALIDLTDLFCTEGICPPVIGGVVVYRDGHHLTATYATTLSPTLADRIDAALE</sequence>
<organism evidence="4 5">
    <name type="scientific">Microbacterium paludicola</name>
    <dbReference type="NCBI Taxonomy" id="300019"/>
    <lineage>
        <taxon>Bacteria</taxon>
        <taxon>Bacillati</taxon>
        <taxon>Actinomycetota</taxon>
        <taxon>Actinomycetes</taxon>
        <taxon>Micrococcales</taxon>
        <taxon>Microbacteriaceae</taxon>
        <taxon>Microbacterium</taxon>
    </lineage>
</organism>
<feature type="transmembrane region" description="Helical" evidence="1">
    <location>
        <begin position="273"/>
        <end position="294"/>
    </location>
</feature>
<dbReference type="AlphaFoldDB" id="A0A4Y9FYB1"/>
<proteinExistence type="predicted"/>
<feature type="transmembrane region" description="Helical" evidence="1">
    <location>
        <begin position="91"/>
        <end position="111"/>
    </location>
</feature>
<dbReference type="Pfam" id="PF19040">
    <property type="entry name" value="SGNH"/>
    <property type="match status" value="1"/>
</dbReference>
<evidence type="ECO:0000256" key="1">
    <source>
        <dbReference type="SAM" id="Phobius"/>
    </source>
</evidence>
<comment type="caution">
    <text evidence="4">The sequence shown here is derived from an EMBL/GenBank/DDBJ whole genome shotgun (WGS) entry which is preliminary data.</text>
</comment>
<evidence type="ECO:0000313" key="5">
    <source>
        <dbReference type="Proteomes" id="UP000298358"/>
    </source>
</evidence>
<reference evidence="4 5" key="1">
    <citation type="submission" date="2019-03" db="EMBL/GenBank/DDBJ databases">
        <title>Diversity of the mouse oral microbiome.</title>
        <authorList>
            <person name="Joseph S."/>
            <person name="Aduse-Opoku J."/>
            <person name="Curtis M."/>
            <person name="Wade W."/>
            <person name="Hashim A."/>
        </authorList>
    </citation>
    <scope>NUCLEOTIDE SEQUENCE [LARGE SCALE GENOMIC DNA]</scope>
    <source>
        <strain evidence="4 5">P1012</strain>
    </source>
</reference>
<accession>A0A4Y9FYB1</accession>
<dbReference type="InterPro" id="IPR043968">
    <property type="entry name" value="SGNH"/>
</dbReference>
<dbReference type="Proteomes" id="UP000298358">
    <property type="component" value="Unassembled WGS sequence"/>
</dbReference>
<feature type="domain" description="SGNH" evidence="3">
    <location>
        <begin position="457"/>
        <end position="676"/>
    </location>
</feature>
<keyword evidence="4" id="KW-0808">Transferase</keyword>
<feature type="transmembrane region" description="Helical" evidence="1">
    <location>
        <begin position="241"/>
        <end position="261"/>
    </location>
</feature>
<dbReference type="InterPro" id="IPR002656">
    <property type="entry name" value="Acyl_transf_3_dom"/>
</dbReference>
<evidence type="ECO:0000259" key="3">
    <source>
        <dbReference type="Pfam" id="PF19040"/>
    </source>
</evidence>
<dbReference type="OrthoDB" id="3404679at2"/>
<feature type="transmembrane region" description="Helical" evidence="1">
    <location>
        <begin position="213"/>
        <end position="234"/>
    </location>
</feature>
<keyword evidence="1" id="KW-0472">Membrane</keyword>
<protein>
    <submittedName>
        <fullName evidence="4">Acyltransferase</fullName>
    </submittedName>
</protein>
<feature type="transmembrane region" description="Helical" evidence="1">
    <location>
        <begin position="26"/>
        <end position="43"/>
    </location>
</feature>
<gene>
    <name evidence="4" type="ORF">E4U02_02115</name>
</gene>
<dbReference type="PANTHER" id="PTHR23028:SF53">
    <property type="entry name" value="ACYL_TRANSF_3 DOMAIN-CONTAINING PROTEIN"/>
    <property type="match status" value="1"/>
</dbReference>
<dbReference type="PANTHER" id="PTHR23028">
    <property type="entry name" value="ACETYLTRANSFERASE"/>
    <property type="match status" value="1"/>
</dbReference>